<reference evidence="2" key="1">
    <citation type="journal article" date="2019" name="Int. J. Syst. Evol. Microbiol.">
        <title>The Global Catalogue of Microorganisms (GCM) 10K type strain sequencing project: providing services to taxonomists for standard genome sequencing and annotation.</title>
        <authorList>
            <consortium name="The Broad Institute Genomics Platform"/>
            <consortium name="The Broad Institute Genome Sequencing Center for Infectious Disease"/>
            <person name="Wu L."/>
            <person name="Ma J."/>
        </authorList>
    </citation>
    <scope>NUCLEOTIDE SEQUENCE [LARGE SCALE GENOMIC DNA]</scope>
    <source>
        <strain evidence="2">CGMCC 4.7275</strain>
    </source>
</reference>
<proteinExistence type="predicted"/>
<gene>
    <name evidence="1" type="ORF">GCM10011583_54980</name>
</gene>
<dbReference type="Proteomes" id="UP000660265">
    <property type="component" value="Unassembled WGS sequence"/>
</dbReference>
<organism evidence="1 2">
    <name type="scientific">Streptomyces camponoticapitis</name>
    <dbReference type="NCBI Taxonomy" id="1616125"/>
    <lineage>
        <taxon>Bacteria</taxon>
        <taxon>Bacillati</taxon>
        <taxon>Actinomycetota</taxon>
        <taxon>Actinomycetes</taxon>
        <taxon>Kitasatosporales</taxon>
        <taxon>Streptomycetaceae</taxon>
        <taxon>Streptomyces</taxon>
    </lineage>
</organism>
<comment type="caution">
    <text evidence="1">The sequence shown here is derived from an EMBL/GenBank/DDBJ whole genome shotgun (WGS) entry which is preliminary data.</text>
</comment>
<dbReference type="EMBL" id="BMMV01000021">
    <property type="protein sequence ID" value="GGK16127.1"/>
    <property type="molecule type" value="Genomic_DNA"/>
</dbReference>
<protein>
    <submittedName>
        <fullName evidence="1">Uncharacterized protein</fullName>
    </submittedName>
</protein>
<evidence type="ECO:0000313" key="2">
    <source>
        <dbReference type="Proteomes" id="UP000660265"/>
    </source>
</evidence>
<evidence type="ECO:0000313" key="1">
    <source>
        <dbReference type="EMBL" id="GGK16127.1"/>
    </source>
</evidence>
<sequence length="47" mass="4948">MLVVSAVNEDGTTEAGFLVDEIVRQSARRMLTAALEAAAEHCTGELA</sequence>
<keyword evidence="2" id="KW-1185">Reference proteome</keyword>
<name>A0ABQ2EPA8_9ACTN</name>
<accession>A0ABQ2EPA8</accession>